<keyword evidence="2" id="KW-1185">Reference proteome</keyword>
<accession>A0AAV0C1G3</accession>
<gene>
    <name evidence="1" type="ORF">CEPIT_LOCUS1121</name>
</gene>
<dbReference type="Proteomes" id="UP001152523">
    <property type="component" value="Unassembled WGS sequence"/>
</dbReference>
<dbReference type="EMBL" id="CAMAPF010000007">
    <property type="protein sequence ID" value="CAH9057532.1"/>
    <property type="molecule type" value="Genomic_DNA"/>
</dbReference>
<sequence>MLSVHELYTSCTQNPLVVCAGNSFKKGQHLMSNYLCTQAIYTFCVHCLCTPRMVQNNLLLRPTMPRKLKRQCSICICINLKGWTGWRCSYSANVDDSSRTVLSTIMAVNQEVNSGKYLGLPALVGRKKEILSYIKERVLKRIQSWNNRYLSKAGREILLKTVIQAIPTYVMNVFLLPDNLISEIKRLMNGYWGK</sequence>
<dbReference type="AlphaFoldDB" id="A0AAV0C1G3"/>
<comment type="caution">
    <text evidence="1">The sequence shown here is derived from an EMBL/GenBank/DDBJ whole genome shotgun (WGS) entry which is preliminary data.</text>
</comment>
<evidence type="ECO:0000313" key="2">
    <source>
        <dbReference type="Proteomes" id="UP001152523"/>
    </source>
</evidence>
<proteinExistence type="predicted"/>
<dbReference type="PANTHER" id="PTHR33116:SF86">
    <property type="entry name" value="REVERSE TRANSCRIPTASE DOMAIN-CONTAINING PROTEIN"/>
    <property type="match status" value="1"/>
</dbReference>
<evidence type="ECO:0000313" key="1">
    <source>
        <dbReference type="EMBL" id="CAH9057532.1"/>
    </source>
</evidence>
<dbReference type="PANTHER" id="PTHR33116">
    <property type="entry name" value="REVERSE TRANSCRIPTASE ZINC-BINDING DOMAIN-CONTAINING PROTEIN-RELATED-RELATED"/>
    <property type="match status" value="1"/>
</dbReference>
<evidence type="ECO:0008006" key="3">
    <source>
        <dbReference type="Google" id="ProtNLM"/>
    </source>
</evidence>
<protein>
    <recommendedName>
        <fullName evidence="3">Reverse transcriptase</fullName>
    </recommendedName>
</protein>
<name>A0AAV0C1G3_9ASTE</name>
<organism evidence="1 2">
    <name type="scientific">Cuscuta epithymum</name>
    <dbReference type="NCBI Taxonomy" id="186058"/>
    <lineage>
        <taxon>Eukaryota</taxon>
        <taxon>Viridiplantae</taxon>
        <taxon>Streptophyta</taxon>
        <taxon>Embryophyta</taxon>
        <taxon>Tracheophyta</taxon>
        <taxon>Spermatophyta</taxon>
        <taxon>Magnoliopsida</taxon>
        <taxon>eudicotyledons</taxon>
        <taxon>Gunneridae</taxon>
        <taxon>Pentapetalae</taxon>
        <taxon>asterids</taxon>
        <taxon>lamiids</taxon>
        <taxon>Solanales</taxon>
        <taxon>Convolvulaceae</taxon>
        <taxon>Cuscuteae</taxon>
        <taxon>Cuscuta</taxon>
        <taxon>Cuscuta subgen. Cuscuta</taxon>
    </lineage>
</organism>
<reference evidence="1" key="1">
    <citation type="submission" date="2022-07" db="EMBL/GenBank/DDBJ databases">
        <authorList>
            <person name="Macas J."/>
            <person name="Novak P."/>
            <person name="Neumann P."/>
        </authorList>
    </citation>
    <scope>NUCLEOTIDE SEQUENCE</scope>
</reference>